<gene>
    <name evidence="9" type="ORF">PT974_08094</name>
</gene>
<feature type="transmembrane region" description="Helical" evidence="7">
    <location>
        <begin position="346"/>
        <end position="365"/>
    </location>
</feature>
<evidence type="ECO:0000313" key="9">
    <source>
        <dbReference type="EMBL" id="KAK5989833.1"/>
    </source>
</evidence>
<evidence type="ECO:0000256" key="7">
    <source>
        <dbReference type="SAM" id="Phobius"/>
    </source>
</evidence>
<dbReference type="PANTHER" id="PTHR23504:SF3">
    <property type="entry name" value="MAJOR FACILITATOR SUPERFAMILY (MFS) PROFILE DOMAIN-CONTAINING PROTEIN"/>
    <property type="match status" value="1"/>
</dbReference>
<keyword evidence="5 7" id="KW-0472">Membrane</keyword>
<feature type="transmembrane region" description="Helical" evidence="7">
    <location>
        <begin position="305"/>
        <end position="334"/>
    </location>
</feature>
<dbReference type="PRINTS" id="PR01035">
    <property type="entry name" value="TCRTETA"/>
</dbReference>
<dbReference type="InterPro" id="IPR036259">
    <property type="entry name" value="MFS_trans_sf"/>
</dbReference>
<name>A0ABR0SCJ0_9HYPO</name>
<feature type="transmembrane region" description="Helical" evidence="7">
    <location>
        <begin position="147"/>
        <end position="165"/>
    </location>
</feature>
<accession>A0ABR0SCJ0</accession>
<dbReference type="SUPFAM" id="SSF103473">
    <property type="entry name" value="MFS general substrate transporter"/>
    <property type="match status" value="1"/>
</dbReference>
<keyword evidence="3 7" id="KW-0812">Transmembrane</keyword>
<feature type="transmembrane region" description="Helical" evidence="7">
    <location>
        <begin position="114"/>
        <end position="135"/>
    </location>
</feature>
<organism evidence="9 10">
    <name type="scientific">Cladobotryum mycophilum</name>
    <dbReference type="NCBI Taxonomy" id="491253"/>
    <lineage>
        <taxon>Eukaryota</taxon>
        <taxon>Fungi</taxon>
        <taxon>Dikarya</taxon>
        <taxon>Ascomycota</taxon>
        <taxon>Pezizomycotina</taxon>
        <taxon>Sordariomycetes</taxon>
        <taxon>Hypocreomycetidae</taxon>
        <taxon>Hypocreales</taxon>
        <taxon>Hypocreaceae</taxon>
        <taxon>Cladobotryum</taxon>
    </lineage>
</organism>
<evidence type="ECO:0000256" key="5">
    <source>
        <dbReference type="ARBA" id="ARBA00023136"/>
    </source>
</evidence>
<feature type="compositionally biased region" description="Low complexity" evidence="6">
    <location>
        <begin position="26"/>
        <end position="38"/>
    </location>
</feature>
<proteinExistence type="predicted"/>
<feature type="compositionally biased region" description="Low complexity" evidence="6">
    <location>
        <begin position="60"/>
        <end position="69"/>
    </location>
</feature>
<sequence length="514" mass="55350">MSPSPPPLTSMSSSSSERTLHDPESSKSSSTETTPLLSSKHDHLDSYIDSSSPLLEDGSAPAKKAAQPSKPLPKMQITLLCFARMMEPIAFFAIFPFIAQMVKRNGNLPDSDVGFYSGLIESMFSVVQVLVLIFWGRLSDSIGRKPVMVGTMVGMAIGTMAYTMATTIWQMILFRCLAGLFSGSTLVIRTMLSDHCTPETQAAAFSWFAFAGNIGIFLGPILGGTLADPVAQYPGVFGGIAFFEKYPYALVGIALTAVSIVGIVVSAVFLEETLQPDDVVSATETAMPTTHQNPSIFELLKAPGVAIVIWVYTHFMLLAFAFTAILPVVLFTPIEIGGVGFSSFQISVYMAIQGASQALWLILAFPFIQRRWGTKSVLIICGTVYPIFFAGFILINSLLRIGSESALAWSWVIGFVVAVIGPGVSMAFTGVQLAVNDVSPNPHVLGTLNAVAMTAASAIRSFVPGVATAVFAIGVRNQIFWGHLAWVVLLPIAMALRFFVQRMPDDKKITKDEE</sequence>
<keyword evidence="10" id="KW-1185">Reference proteome</keyword>
<dbReference type="Gene3D" id="1.20.1250.20">
    <property type="entry name" value="MFS general substrate transporter like domains"/>
    <property type="match status" value="1"/>
</dbReference>
<feature type="region of interest" description="Disordered" evidence="6">
    <location>
        <begin position="1"/>
        <end position="69"/>
    </location>
</feature>
<dbReference type="Pfam" id="PF07690">
    <property type="entry name" value="MFS_1"/>
    <property type="match status" value="1"/>
</dbReference>
<feature type="transmembrane region" description="Helical" evidence="7">
    <location>
        <begin position="447"/>
        <end position="473"/>
    </location>
</feature>
<keyword evidence="2" id="KW-0813">Transport</keyword>
<comment type="subcellular location">
    <subcellularLocation>
        <location evidence="1">Membrane</location>
        <topology evidence="1">Multi-pass membrane protein</topology>
    </subcellularLocation>
</comment>
<keyword evidence="4 7" id="KW-1133">Transmembrane helix</keyword>
<evidence type="ECO:0000256" key="2">
    <source>
        <dbReference type="ARBA" id="ARBA00022448"/>
    </source>
</evidence>
<comment type="caution">
    <text evidence="9">The sequence shown here is derived from an EMBL/GenBank/DDBJ whole genome shotgun (WGS) entry which is preliminary data.</text>
</comment>
<dbReference type="InterPro" id="IPR020846">
    <property type="entry name" value="MFS_dom"/>
</dbReference>
<feature type="transmembrane region" description="Helical" evidence="7">
    <location>
        <begin position="411"/>
        <end position="435"/>
    </location>
</feature>
<dbReference type="EMBL" id="JAVFKD010000014">
    <property type="protein sequence ID" value="KAK5989833.1"/>
    <property type="molecule type" value="Genomic_DNA"/>
</dbReference>
<dbReference type="InterPro" id="IPR011701">
    <property type="entry name" value="MFS"/>
</dbReference>
<feature type="transmembrane region" description="Helical" evidence="7">
    <location>
        <begin position="479"/>
        <end position="500"/>
    </location>
</feature>
<feature type="transmembrane region" description="Helical" evidence="7">
    <location>
        <begin position="171"/>
        <end position="192"/>
    </location>
</feature>
<feature type="transmembrane region" description="Helical" evidence="7">
    <location>
        <begin position="377"/>
        <end position="399"/>
    </location>
</feature>
<evidence type="ECO:0000259" key="8">
    <source>
        <dbReference type="PROSITE" id="PS50850"/>
    </source>
</evidence>
<evidence type="ECO:0000256" key="4">
    <source>
        <dbReference type="ARBA" id="ARBA00022989"/>
    </source>
</evidence>
<feature type="transmembrane region" description="Helical" evidence="7">
    <location>
        <begin position="246"/>
        <end position="270"/>
    </location>
</feature>
<dbReference type="InterPro" id="IPR001958">
    <property type="entry name" value="Tet-R_TetA/multi-R_MdtG-like"/>
</dbReference>
<evidence type="ECO:0000256" key="3">
    <source>
        <dbReference type="ARBA" id="ARBA00022692"/>
    </source>
</evidence>
<reference evidence="9 10" key="1">
    <citation type="submission" date="2024-01" db="EMBL/GenBank/DDBJ databases">
        <title>Complete genome of Cladobotryum mycophilum ATHUM6906.</title>
        <authorList>
            <person name="Christinaki A.C."/>
            <person name="Myridakis A.I."/>
            <person name="Kouvelis V.N."/>
        </authorList>
    </citation>
    <scope>NUCLEOTIDE SEQUENCE [LARGE SCALE GENOMIC DNA]</scope>
    <source>
        <strain evidence="9 10">ATHUM6906</strain>
    </source>
</reference>
<evidence type="ECO:0000256" key="1">
    <source>
        <dbReference type="ARBA" id="ARBA00004141"/>
    </source>
</evidence>
<dbReference type="Proteomes" id="UP001338125">
    <property type="component" value="Unassembled WGS sequence"/>
</dbReference>
<protein>
    <submittedName>
        <fullName evidence="9">Efflux pump azaK</fullName>
    </submittedName>
</protein>
<dbReference type="PROSITE" id="PS50850">
    <property type="entry name" value="MFS"/>
    <property type="match status" value="1"/>
</dbReference>
<evidence type="ECO:0000313" key="10">
    <source>
        <dbReference type="Proteomes" id="UP001338125"/>
    </source>
</evidence>
<feature type="domain" description="Major facilitator superfamily (MFS) profile" evidence="8">
    <location>
        <begin position="76"/>
        <end position="508"/>
    </location>
</feature>
<feature type="transmembrane region" description="Helical" evidence="7">
    <location>
        <begin position="77"/>
        <end position="102"/>
    </location>
</feature>
<evidence type="ECO:0000256" key="6">
    <source>
        <dbReference type="SAM" id="MobiDB-lite"/>
    </source>
</evidence>
<dbReference type="PANTHER" id="PTHR23504">
    <property type="entry name" value="MAJOR FACILITATOR SUPERFAMILY DOMAIN-CONTAINING PROTEIN 10"/>
    <property type="match status" value="1"/>
</dbReference>
<feature type="transmembrane region" description="Helical" evidence="7">
    <location>
        <begin position="204"/>
        <end position="226"/>
    </location>
</feature>